<dbReference type="SUPFAM" id="SSF89796">
    <property type="entry name" value="CoA-transferase family III (CaiB/BaiF)"/>
    <property type="match status" value="2"/>
</dbReference>
<reference evidence="4 5" key="1">
    <citation type="submission" date="2024-06" db="EMBL/GenBank/DDBJ databases">
        <title>The Natural Products Discovery Center: Release of the First 8490 Sequenced Strains for Exploring Actinobacteria Biosynthetic Diversity.</title>
        <authorList>
            <person name="Kalkreuter E."/>
            <person name="Kautsar S.A."/>
            <person name="Yang D."/>
            <person name="Bader C.D."/>
            <person name="Teijaro C.N."/>
            <person name="Fluegel L."/>
            <person name="Davis C.M."/>
            <person name="Simpson J.R."/>
            <person name="Lauterbach L."/>
            <person name="Steele A.D."/>
            <person name="Gui C."/>
            <person name="Meng S."/>
            <person name="Li G."/>
            <person name="Viehrig K."/>
            <person name="Ye F."/>
            <person name="Su P."/>
            <person name="Kiefer A.F."/>
            <person name="Nichols A."/>
            <person name="Cepeda A.J."/>
            <person name="Yan W."/>
            <person name="Fan B."/>
            <person name="Jiang Y."/>
            <person name="Adhikari A."/>
            <person name="Zheng C.-J."/>
            <person name="Schuster L."/>
            <person name="Cowan T.M."/>
            <person name="Smanski M.J."/>
            <person name="Chevrette M.G."/>
            <person name="De Carvalho L.P.S."/>
            <person name="Shen B."/>
        </authorList>
    </citation>
    <scope>NUCLEOTIDE SEQUENCE [LARGE SCALE GENOMIC DNA]</scope>
    <source>
        <strain evidence="4 5">NPDC048946</strain>
    </source>
</reference>
<dbReference type="InterPro" id="IPR050509">
    <property type="entry name" value="CoA-transferase_III"/>
</dbReference>
<proteinExistence type="inferred from homology"/>
<dbReference type="PANTHER" id="PTHR48228:SF6">
    <property type="entry name" value="L-CARNITINE COA-TRANSFERASE"/>
    <property type="match status" value="1"/>
</dbReference>
<evidence type="ECO:0000256" key="2">
    <source>
        <dbReference type="ARBA" id="ARBA00022679"/>
    </source>
</evidence>
<comment type="similarity">
    <text evidence="1">Belongs to the CoA-transferase III family.</text>
</comment>
<dbReference type="EMBL" id="JBEZFP010000075">
    <property type="protein sequence ID" value="MEU8136934.1"/>
    <property type="molecule type" value="Genomic_DNA"/>
</dbReference>
<evidence type="ECO:0000313" key="4">
    <source>
        <dbReference type="EMBL" id="MEU8136934.1"/>
    </source>
</evidence>
<feature type="region of interest" description="Disordered" evidence="3">
    <location>
        <begin position="348"/>
        <end position="395"/>
    </location>
</feature>
<dbReference type="Pfam" id="PF02515">
    <property type="entry name" value="CoA_transf_3"/>
    <property type="match status" value="2"/>
</dbReference>
<evidence type="ECO:0000313" key="5">
    <source>
        <dbReference type="Proteomes" id="UP001551482"/>
    </source>
</evidence>
<dbReference type="Proteomes" id="UP001551482">
    <property type="component" value="Unassembled WGS sequence"/>
</dbReference>
<name>A0ABV3DMG5_9ACTN</name>
<dbReference type="InterPro" id="IPR023606">
    <property type="entry name" value="CoA-Trfase_III_dom_1_sf"/>
</dbReference>
<gene>
    <name evidence="4" type="ORF">AB0C36_25905</name>
</gene>
<feature type="compositionally biased region" description="Basic and acidic residues" evidence="3">
    <location>
        <begin position="352"/>
        <end position="370"/>
    </location>
</feature>
<keyword evidence="2 4" id="KW-0808">Transferase</keyword>
<feature type="compositionally biased region" description="Gly residues" evidence="3">
    <location>
        <begin position="380"/>
        <end position="392"/>
    </location>
</feature>
<dbReference type="InterPro" id="IPR044855">
    <property type="entry name" value="CoA-Trfase_III_dom3_sf"/>
</dbReference>
<accession>A0ABV3DMG5</accession>
<comment type="caution">
    <text evidence="4">The sequence shown here is derived from an EMBL/GenBank/DDBJ whole genome shotgun (WGS) entry which is preliminary data.</text>
</comment>
<evidence type="ECO:0000256" key="1">
    <source>
        <dbReference type="ARBA" id="ARBA00008383"/>
    </source>
</evidence>
<sequence>MGAGAVEATLPLAGVRVVEFAGGIAAAYCGKLLSDAGADVVQVETDATAMVRERTPLWHYLDEGKRSVAAVDDPELIARLLGWADVAVGAVRPDGTLPGGTDLTKIRAQHPRCVVVSISPFGTTGPWAGLPGNDFTLQAWGGSSGRRGDAESGPLAVGGDTTDWASGVVAAVGALGVLLAAADSGRGDHVDVSMLEVATLVFNSFMAVADQLAPEPVPPGPPRLYTELPSVIRTSDGWVGFATNSAPQFRAFAEMIGRPEWADHPEYSRADRRGLHAAELGPEIDAWARTRTTAEIAAEAMRRKIPVAPVGNGRDTPEFDHMKARGSFVRHPGLGFLRPVVPYRIAGLPPRPPREAPERGSNTEEFRAELGSDESTAGRGDTGGSDLGGRDPGGSAAPLPLDGLRVFDFTSYWAGPCVTQILAWLGADVVKLESTQRPDGTRLSSAYATSGDRPWERAPLFHSVNTGKRGITLDLTRPAGVSLARRLLERCDIFIENYSPRVVERFGLLPDPGERPDLIVARMPAWGLSGPWRDQPGFAQNMEQAAGLAYITGHPDGRPMVPRGVCDPLGGLHAAFAVLAAIRLRRATGVGLRIEAPLVDAALSVTAEQVVDWSARGVLAERRGNRSASAAPQGAYRCGGDGGYLALSVEDDEQWRQLVGLLGHPEWAAPEELAYARARHQAHDRLDGWLGTVLADRDRAGTVDALLRAGVPAAEVVPAERAHDNPQLVAREFFQPVDHDVAGRLALPLFPARWANGDAPRHRSPAPKLGEHNGDVFGGLLGLTAAELAELEEAGVIGTRPVGG</sequence>
<dbReference type="EC" id="2.8.3.-" evidence="4"/>
<organism evidence="4 5">
    <name type="scientific">Streptodolium elevatio</name>
    <dbReference type="NCBI Taxonomy" id="3157996"/>
    <lineage>
        <taxon>Bacteria</taxon>
        <taxon>Bacillati</taxon>
        <taxon>Actinomycetota</taxon>
        <taxon>Actinomycetes</taxon>
        <taxon>Kitasatosporales</taxon>
        <taxon>Streptomycetaceae</taxon>
        <taxon>Streptodolium</taxon>
    </lineage>
</organism>
<dbReference type="RefSeq" id="WP_358358052.1">
    <property type="nucleotide sequence ID" value="NZ_JBEZFP010000075.1"/>
</dbReference>
<protein>
    <submittedName>
        <fullName evidence="4">CoA transferase</fullName>
        <ecNumber evidence="4">2.8.3.-</ecNumber>
    </submittedName>
</protein>
<dbReference type="Gene3D" id="3.30.1540.10">
    <property type="entry name" value="formyl-coa transferase, domain 3"/>
    <property type="match status" value="2"/>
</dbReference>
<dbReference type="InterPro" id="IPR003673">
    <property type="entry name" value="CoA-Trfase_fam_III"/>
</dbReference>
<dbReference type="GO" id="GO:0016740">
    <property type="term" value="F:transferase activity"/>
    <property type="evidence" value="ECO:0007669"/>
    <property type="project" value="UniProtKB-KW"/>
</dbReference>
<keyword evidence="5" id="KW-1185">Reference proteome</keyword>
<evidence type="ECO:0000256" key="3">
    <source>
        <dbReference type="SAM" id="MobiDB-lite"/>
    </source>
</evidence>
<dbReference type="Gene3D" id="3.40.50.10540">
    <property type="entry name" value="Crotonobetainyl-coa:carnitine coa-transferase, domain 1"/>
    <property type="match status" value="2"/>
</dbReference>
<dbReference type="PANTHER" id="PTHR48228">
    <property type="entry name" value="SUCCINYL-COA--D-CITRAMALATE COA-TRANSFERASE"/>
    <property type="match status" value="1"/>
</dbReference>